<evidence type="ECO:0000256" key="4">
    <source>
        <dbReference type="ARBA" id="ARBA00022692"/>
    </source>
</evidence>
<dbReference type="InterPro" id="IPR032471">
    <property type="entry name" value="AGRL2-4_GAIN_subdom_A"/>
</dbReference>
<evidence type="ECO:0000313" key="14">
    <source>
        <dbReference type="EMBL" id="KAH3842548.1"/>
    </source>
</evidence>
<evidence type="ECO:0000256" key="2">
    <source>
        <dbReference type="ARBA" id="ARBA00007343"/>
    </source>
</evidence>
<name>A0A9D4QTK1_DREPO</name>
<dbReference type="InterPro" id="IPR008077">
    <property type="entry name" value="GPCR_2_brain_angio_inhib"/>
</dbReference>
<dbReference type="EMBL" id="JAIWYP010000004">
    <property type="protein sequence ID" value="KAH3842548.1"/>
    <property type="molecule type" value="Genomic_DNA"/>
</dbReference>
<organism evidence="14 15">
    <name type="scientific">Dreissena polymorpha</name>
    <name type="common">Zebra mussel</name>
    <name type="synonym">Mytilus polymorpha</name>
    <dbReference type="NCBI Taxonomy" id="45954"/>
    <lineage>
        <taxon>Eukaryota</taxon>
        <taxon>Metazoa</taxon>
        <taxon>Spiralia</taxon>
        <taxon>Lophotrochozoa</taxon>
        <taxon>Mollusca</taxon>
        <taxon>Bivalvia</taxon>
        <taxon>Autobranchia</taxon>
        <taxon>Heteroconchia</taxon>
        <taxon>Euheterodonta</taxon>
        <taxon>Imparidentia</taxon>
        <taxon>Neoheterodontei</taxon>
        <taxon>Myida</taxon>
        <taxon>Dreissenoidea</taxon>
        <taxon>Dreissenidae</taxon>
        <taxon>Dreissena</taxon>
    </lineage>
</organism>
<comment type="subcellular location">
    <subcellularLocation>
        <location evidence="1">Cell membrane</location>
        <topology evidence="1">Multi-pass membrane protein</topology>
    </subcellularLocation>
</comment>
<dbReference type="GO" id="GO:0004930">
    <property type="term" value="F:G protein-coupled receptor activity"/>
    <property type="evidence" value="ECO:0007669"/>
    <property type="project" value="InterPro"/>
</dbReference>
<evidence type="ECO:0000256" key="7">
    <source>
        <dbReference type="ARBA" id="ARBA00023136"/>
    </source>
</evidence>
<feature type="domain" description="G-protein coupled receptors family 2 profile 2" evidence="13">
    <location>
        <begin position="455"/>
        <end position="695"/>
    </location>
</feature>
<comment type="caution">
    <text evidence="14">The sequence shown here is derived from an EMBL/GenBank/DDBJ whole genome shotgun (WGS) entry which is preliminary data.</text>
</comment>
<evidence type="ECO:0000256" key="3">
    <source>
        <dbReference type="ARBA" id="ARBA00022475"/>
    </source>
</evidence>
<dbReference type="Pfam" id="PF00002">
    <property type="entry name" value="7tm_2"/>
    <property type="match status" value="1"/>
</dbReference>
<evidence type="ECO:0000256" key="9">
    <source>
        <dbReference type="ARBA" id="ARBA00023180"/>
    </source>
</evidence>
<evidence type="ECO:0000259" key="12">
    <source>
        <dbReference type="PROSITE" id="PS50221"/>
    </source>
</evidence>
<dbReference type="PRINTS" id="PR01694">
    <property type="entry name" value="BAIPRECURSOR"/>
</dbReference>
<keyword evidence="15" id="KW-1185">Reference proteome</keyword>
<feature type="transmembrane region" description="Helical" evidence="10">
    <location>
        <begin position="599"/>
        <end position="622"/>
    </location>
</feature>
<evidence type="ECO:0000256" key="11">
    <source>
        <dbReference type="SAM" id="SignalP"/>
    </source>
</evidence>
<dbReference type="Pfam" id="PF01825">
    <property type="entry name" value="GPS"/>
    <property type="match status" value="1"/>
</dbReference>
<feature type="domain" description="GAIN-B" evidence="12">
    <location>
        <begin position="296"/>
        <end position="448"/>
    </location>
</feature>
<evidence type="ECO:0000256" key="8">
    <source>
        <dbReference type="ARBA" id="ARBA00023157"/>
    </source>
</evidence>
<keyword evidence="5" id="KW-0677">Repeat</keyword>
<keyword evidence="4 10" id="KW-0812">Transmembrane</keyword>
<keyword evidence="7 10" id="KW-0472">Membrane</keyword>
<dbReference type="GO" id="GO:0007166">
    <property type="term" value="P:cell surface receptor signaling pathway"/>
    <property type="evidence" value="ECO:0007669"/>
    <property type="project" value="InterPro"/>
</dbReference>
<keyword evidence="11" id="KW-0732">Signal</keyword>
<dbReference type="PROSITE" id="PS50221">
    <property type="entry name" value="GAIN_B"/>
    <property type="match status" value="1"/>
</dbReference>
<proteinExistence type="inferred from homology"/>
<protein>
    <submittedName>
        <fullName evidence="14">Uncharacterized protein</fullName>
    </submittedName>
</protein>
<dbReference type="Gene3D" id="1.20.1070.10">
    <property type="entry name" value="Rhodopsin 7-helix transmembrane proteins"/>
    <property type="match status" value="1"/>
</dbReference>
<evidence type="ECO:0000256" key="5">
    <source>
        <dbReference type="ARBA" id="ARBA00022737"/>
    </source>
</evidence>
<dbReference type="InterPro" id="IPR000832">
    <property type="entry name" value="GPCR_2_secretin-like"/>
</dbReference>
<keyword evidence="6 10" id="KW-1133">Transmembrane helix</keyword>
<dbReference type="CDD" id="cd15040">
    <property type="entry name" value="7tmB2_Adhesion"/>
    <property type="match status" value="1"/>
</dbReference>
<keyword evidence="8" id="KW-1015">Disulfide bond</keyword>
<keyword evidence="3" id="KW-1003">Cell membrane</keyword>
<evidence type="ECO:0000256" key="10">
    <source>
        <dbReference type="SAM" id="Phobius"/>
    </source>
</evidence>
<reference evidence="14" key="1">
    <citation type="journal article" date="2019" name="bioRxiv">
        <title>The Genome of the Zebra Mussel, Dreissena polymorpha: A Resource for Invasive Species Research.</title>
        <authorList>
            <person name="McCartney M.A."/>
            <person name="Auch B."/>
            <person name="Kono T."/>
            <person name="Mallez S."/>
            <person name="Zhang Y."/>
            <person name="Obille A."/>
            <person name="Becker A."/>
            <person name="Abrahante J.E."/>
            <person name="Garbe J."/>
            <person name="Badalamenti J.P."/>
            <person name="Herman A."/>
            <person name="Mangelson H."/>
            <person name="Liachko I."/>
            <person name="Sullivan S."/>
            <person name="Sone E.D."/>
            <person name="Koren S."/>
            <person name="Silverstein K.A.T."/>
            <person name="Beckman K.B."/>
            <person name="Gohl D.M."/>
        </authorList>
    </citation>
    <scope>NUCLEOTIDE SEQUENCE</scope>
    <source>
        <strain evidence="14">Duluth1</strain>
        <tissue evidence="14">Whole animal</tissue>
    </source>
</reference>
<evidence type="ECO:0000256" key="1">
    <source>
        <dbReference type="ARBA" id="ARBA00004651"/>
    </source>
</evidence>
<dbReference type="Proteomes" id="UP000828390">
    <property type="component" value="Unassembled WGS sequence"/>
</dbReference>
<dbReference type="FunFam" id="1.20.1070.10:FF:000058">
    <property type="entry name" value="Adhesion G protein-coupled receptor F5"/>
    <property type="match status" value="1"/>
</dbReference>
<dbReference type="PANTHER" id="PTHR12011:SF347">
    <property type="entry name" value="FI21270P1-RELATED"/>
    <property type="match status" value="1"/>
</dbReference>
<sequence>MDAFVALLICVICVAKAANAQLQLNGGDAFINTRVRLECTIPSAAVIVTWHSADKSNNYETVAVIQEFSNGRCSQSPNSNLTCTCNSTLFACEINAVDLSNDGQRWRCSASINSTTMYSNTHIISVLSNVSRPCDSNVEWQYPQYNCLRADVINAVNQTYLLTGNVTSGEVINALSEVANVTEYKENRTSSELLNTTEISALTDALRLVAGLVSRQGIATYDVAKVFLKSASNILDMENKETWLSLKQENKNTSETLLSSIDEIGSGLRKRISAGVIGNVVVVNKNCVFEVRKLTDGIVQFPDNQTIQNDAQGDNTWIRQSKSRISLNTTALGEVVTIVIYKDMTGIISSRTSSNRSSHNAVIVNGPIISVSISDNSTKLVSPINMTFEHGQKNFTNATCNFWRFRPEQLGYWDNDGCKVQTSNDTITVCECYHLTNFAVLMSPFVEADEKSREIRIVSIVGISVSALCLLLTIIVFARLWRYVRSDRSILLLNLITALIISYGIFIGGIDRTENKIVCTVVAAALHYIYSAVFCLMLAESIGILSDVILVFAQNSPLRKLLVFAWGVPVIIVGSTLSITKTNGYGDDHYCWLSLSRGLRWAFVGPALFVILFNSIILIILFKKMFALKAMGDKPIKDKIKTTLWSLCVLVPLMGISWNLGIFYVNESASFMQYVFAVCNGLQGVYIFICNCVLNEKVKDGFKREKIRRKNKSMTSSL</sequence>
<dbReference type="InterPro" id="IPR057244">
    <property type="entry name" value="GAIN_B"/>
</dbReference>
<dbReference type="AlphaFoldDB" id="A0A9D4QTK1"/>
<feature type="transmembrane region" description="Helical" evidence="10">
    <location>
        <begin position="561"/>
        <end position="579"/>
    </location>
</feature>
<feature type="transmembrane region" description="Helical" evidence="10">
    <location>
        <begin position="671"/>
        <end position="694"/>
    </location>
</feature>
<dbReference type="OrthoDB" id="1100386at2759"/>
<dbReference type="PROSITE" id="PS50261">
    <property type="entry name" value="G_PROTEIN_RECEP_F2_4"/>
    <property type="match status" value="1"/>
</dbReference>
<feature type="transmembrane region" description="Helical" evidence="10">
    <location>
        <begin position="528"/>
        <end position="552"/>
    </location>
</feature>
<feature type="transmembrane region" description="Helical" evidence="10">
    <location>
        <begin position="643"/>
        <end position="665"/>
    </location>
</feature>
<feature type="signal peptide" evidence="11">
    <location>
        <begin position="1"/>
        <end position="20"/>
    </location>
</feature>
<dbReference type="InterPro" id="IPR000203">
    <property type="entry name" value="GPS"/>
</dbReference>
<dbReference type="InterPro" id="IPR017981">
    <property type="entry name" value="GPCR_2-like_7TM"/>
</dbReference>
<feature type="chain" id="PRO_5038363107" evidence="11">
    <location>
        <begin position="21"/>
        <end position="718"/>
    </location>
</feature>
<dbReference type="SMART" id="SM00303">
    <property type="entry name" value="GPS"/>
    <property type="match status" value="1"/>
</dbReference>
<dbReference type="InterPro" id="IPR046338">
    <property type="entry name" value="GAIN_dom_sf"/>
</dbReference>
<dbReference type="PRINTS" id="PR00249">
    <property type="entry name" value="GPCRSECRETIN"/>
</dbReference>
<evidence type="ECO:0000256" key="6">
    <source>
        <dbReference type="ARBA" id="ARBA00022989"/>
    </source>
</evidence>
<dbReference type="PANTHER" id="PTHR12011">
    <property type="entry name" value="ADHESION G-PROTEIN COUPLED RECEPTOR"/>
    <property type="match status" value="1"/>
</dbReference>
<dbReference type="Gene3D" id="2.60.220.50">
    <property type="match status" value="1"/>
</dbReference>
<gene>
    <name evidence="14" type="ORF">DPMN_116045</name>
</gene>
<dbReference type="Pfam" id="PF16489">
    <property type="entry name" value="GAIN"/>
    <property type="match status" value="1"/>
</dbReference>
<dbReference type="Gene3D" id="1.25.40.610">
    <property type="match status" value="1"/>
</dbReference>
<reference evidence="14" key="2">
    <citation type="submission" date="2020-11" db="EMBL/GenBank/DDBJ databases">
        <authorList>
            <person name="McCartney M.A."/>
            <person name="Auch B."/>
            <person name="Kono T."/>
            <person name="Mallez S."/>
            <person name="Becker A."/>
            <person name="Gohl D.M."/>
            <person name="Silverstein K.A.T."/>
            <person name="Koren S."/>
            <person name="Bechman K.B."/>
            <person name="Herman A."/>
            <person name="Abrahante J.E."/>
            <person name="Garbe J."/>
        </authorList>
    </citation>
    <scope>NUCLEOTIDE SEQUENCE</scope>
    <source>
        <strain evidence="14">Duluth1</strain>
        <tissue evidence="14">Whole animal</tissue>
    </source>
</reference>
<evidence type="ECO:0000313" key="15">
    <source>
        <dbReference type="Proteomes" id="UP000828390"/>
    </source>
</evidence>
<evidence type="ECO:0000259" key="13">
    <source>
        <dbReference type="PROSITE" id="PS50261"/>
    </source>
</evidence>
<feature type="transmembrane region" description="Helical" evidence="10">
    <location>
        <begin position="457"/>
        <end position="478"/>
    </location>
</feature>
<feature type="transmembrane region" description="Helical" evidence="10">
    <location>
        <begin position="490"/>
        <end position="508"/>
    </location>
</feature>
<keyword evidence="9" id="KW-0325">Glycoprotein</keyword>
<comment type="similarity">
    <text evidence="2">Belongs to the G-protein coupled receptor 2 family. Adhesion G-protein coupled receptor (ADGR) subfamily.</text>
</comment>
<dbReference type="GO" id="GO:0005886">
    <property type="term" value="C:plasma membrane"/>
    <property type="evidence" value="ECO:0007669"/>
    <property type="project" value="UniProtKB-SubCell"/>
</dbReference>
<accession>A0A9D4QTK1</accession>